<sequence length="1275" mass="142545">MKGLPCKVILIVLTICAFHHNRIRAQDWSIENHTIDWKTPESILNENGDYKLSLSFNGAVYHQGESIFPLKVIKLAGVKKETVEVMNKVYAPLTDLERLLVKEHISAEQSGTKKYELVQNKLPFTYIEIPPVIYDSTLDIPLKLVSFDIKYKKTGQPQERRETEQISSVLADGDWFKFGVTKDGVHKVDYATLNSTGISMATLDPRKIRIFGNGGAMLPQSNSVSRQEDLTENAIFVSGEDDGSFDQNDYILFYTKGPHQFKYNSDKDNFDYEHNIYSDTAYYFLNVGNENGLRIQNQENAGNNHPSISTYDFHIAHKNTLENKLRSGRVWYGERFKTADQSFDFAIPEMTGGANFKLEVSTMSYKSFDNNSSFNITLNSLTLGEQSFLAVASGQYSLKGRNQTDTFIANTNSIGDLNNAKVTLTFTPSTNSESLGYLNYLSINVKRNLKLYDNQTLFRSVESLGNAHSTFQISNVNVNTKIWDVTDPYEPKSQIFSIQANTATFGAETSSLKEFSVFNEDVSLADFFHKIDNQDLHGGGSANLIIIADNSLYSEAERLANFRSSNDGLTVKVVDIQKVYNEFSSGSQDISAIRDYMKYLYETGSGANELKYLLLFGDSSYDYKDVLEGNANKIPIYESRNSLHPTSTYSSDDYFGFLDDDEGEWTENPSENYLMDIGVGRLPVNNPEEARIVVNKLIHYGSSRSTLGSWRNEIYLSADDGDNNKHQQDAEKLAEIVESNYPQFNINKIYLDAFNQEKTPTGEISTGFEEAIDNAVNRGALIINYTGHGGEVQLAQEDVLNTATIKSWKNYDRLPVFVTATCEFGRHDDPLLRSGAEELLLNPNGGAIAMVTTSRPVFSGSNLLLNKAFYNAVFEQADGEYPRLGDVIMSTKNNSLDNNKNRNFSLLGDPSMQLNYPKRAARITEINGRPVGEADTLKALNKITLSGAVFDQGDSKITDYTGILYATVFDKKTTIETIGSDGPSMVYEERNNIIYRGRVSVANGDFSLEFIVPKNISYLIDSGKVSLYTENLENLIDGNGANIDLKIGGSSKIIGSDNNPPEIKLYMEDTLFVSGGSVSSNTLLLVNLRDESGINISSAGLGQDITATLDQKTTFILNEFYQTDLDSFQSGWIAFPINGLEKGEHSIKLKAWDTYNNSNEAEIRFVVSDENLIKLKEVSNYPNPLSTHTNFTIRHNRVGESLDITIEIFSIKGQLVTKIQRRIDNSNGSINTIEWDGRRDNGEKLGNGLYVYKVFVTSLLDGAKNQQFQKLVIIN</sequence>
<dbReference type="NCBIfam" id="TIGR04183">
    <property type="entry name" value="Por_Secre_tail"/>
    <property type="match status" value="1"/>
</dbReference>
<gene>
    <name evidence="3" type="primary">porU</name>
    <name evidence="3" type="ORF">QQ008_09195</name>
</gene>
<dbReference type="InterPro" id="IPR001769">
    <property type="entry name" value="Gingipain"/>
</dbReference>
<accession>A0ABT8KLD8</accession>
<organism evidence="3 4">
    <name type="scientific">Splendidivirga corallicola</name>
    <dbReference type="NCBI Taxonomy" id="3051826"/>
    <lineage>
        <taxon>Bacteria</taxon>
        <taxon>Pseudomonadati</taxon>
        <taxon>Bacteroidota</taxon>
        <taxon>Cytophagia</taxon>
        <taxon>Cytophagales</taxon>
        <taxon>Splendidivirgaceae</taxon>
        <taxon>Splendidivirga</taxon>
    </lineage>
</organism>
<dbReference type="Gene3D" id="3.40.50.1460">
    <property type="match status" value="1"/>
</dbReference>
<dbReference type="CDD" id="cd02258">
    <property type="entry name" value="Peptidase_C25_N"/>
    <property type="match status" value="1"/>
</dbReference>
<evidence type="ECO:0000313" key="4">
    <source>
        <dbReference type="Proteomes" id="UP001172082"/>
    </source>
</evidence>
<dbReference type="RefSeq" id="WP_346751564.1">
    <property type="nucleotide sequence ID" value="NZ_JAUJEA010000003.1"/>
</dbReference>
<comment type="caution">
    <text evidence="3">The sequence shown here is derived from an EMBL/GenBank/DDBJ whole genome shotgun (WGS) entry which is preliminary data.</text>
</comment>
<reference evidence="3" key="1">
    <citation type="submission" date="2023-06" db="EMBL/GenBank/DDBJ databases">
        <title>Genomic of Parafulvivirga corallium.</title>
        <authorList>
            <person name="Wang G."/>
        </authorList>
    </citation>
    <scope>NUCLEOTIDE SEQUENCE</scope>
    <source>
        <strain evidence="3">BMA10</strain>
    </source>
</reference>
<dbReference type="Gene3D" id="3.40.50.10390">
    <property type="entry name" value="Gingipain r, domain 1"/>
    <property type="match status" value="1"/>
</dbReference>
<dbReference type="Proteomes" id="UP001172082">
    <property type="component" value="Unassembled WGS sequence"/>
</dbReference>
<protein>
    <submittedName>
        <fullName evidence="3">Type IX secretion system sortase PorU</fullName>
    </submittedName>
</protein>
<dbReference type="InterPro" id="IPR029030">
    <property type="entry name" value="Caspase-like_dom_sf"/>
</dbReference>
<name>A0ABT8KLD8_9BACT</name>
<keyword evidence="4" id="KW-1185">Reference proteome</keyword>
<dbReference type="Pfam" id="PF01364">
    <property type="entry name" value="Peptidase_C25"/>
    <property type="match status" value="1"/>
</dbReference>
<dbReference type="InterPro" id="IPR026444">
    <property type="entry name" value="Secre_tail"/>
</dbReference>
<dbReference type="NCBIfam" id="NF033707">
    <property type="entry name" value="T9SS_sortase"/>
    <property type="match status" value="1"/>
</dbReference>
<dbReference type="EMBL" id="JAUJEA010000003">
    <property type="protein sequence ID" value="MDN5201536.1"/>
    <property type="molecule type" value="Genomic_DNA"/>
</dbReference>
<dbReference type="InterPro" id="IPR029031">
    <property type="entry name" value="Gingipain_N_sf"/>
</dbReference>
<feature type="domain" description="Gingipain" evidence="2">
    <location>
        <begin position="545"/>
        <end position="914"/>
    </location>
</feature>
<evidence type="ECO:0000256" key="1">
    <source>
        <dbReference type="ARBA" id="ARBA00022729"/>
    </source>
</evidence>
<dbReference type="Gene3D" id="2.60.40.4070">
    <property type="match status" value="1"/>
</dbReference>
<evidence type="ECO:0000259" key="2">
    <source>
        <dbReference type="Pfam" id="PF01364"/>
    </source>
</evidence>
<proteinExistence type="predicted"/>
<evidence type="ECO:0000313" key="3">
    <source>
        <dbReference type="EMBL" id="MDN5201536.1"/>
    </source>
</evidence>
<keyword evidence="1" id="KW-0732">Signal</keyword>
<dbReference type="SUPFAM" id="SSF52129">
    <property type="entry name" value="Caspase-like"/>
    <property type="match status" value="1"/>
</dbReference>